<reference evidence="3" key="1">
    <citation type="submission" date="2022-08" db="EMBL/GenBank/DDBJ databases">
        <authorList>
            <person name="Gutierrez-Valencia J."/>
        </authorList>
    </citation>
    <scope>NUCLEOTIDE SEQUENCE</scope>
</reference>
<evidence type="ECO:0000256" key="1">
    <source>
        <dbReference type="SAM" id="MobiDB-lite"/>
    </source>
</evidence>
<name>A0AAV0NSJ1_9ROSI</name>
<gene>
    <name evidence="3" type="ORF">LITE_LOCUS34956</name>
</gene>
<sequence>MDAMAAADVMLGIDLFPCLNNGILLMLCVFGNFMANRAAMSRIRRMAPVYKMLAEVNDAAGKGGDQPPSSSCETNPLLSLPRTTPPDPLNCHTPNQLTTTQICYFIELEIDSFAGSGAETSSAARDDEDELILEAIARLPSEKRDRYAVLRRTETIDLHKLKKTDRELLVKKALATNSQDNFKLLSAIKSRLDRVGIEVTTVEVKRWSGRWMRRERFEWVCGPPHGLDPVREDD</sequence>
<organism evidence="3 4">
    <name type="scientific">Linum tenue</name>
    <dbReference type="NCBI Taxonomy" id="586396"/>
    <lineage>
        <taxon>Eukaryota</taxon>
        <taxon>Viridiplantae</taxon>
        <taxon>Streptophyta</taxon>
        <taxon>Embryophyta</taxon>
        <taxon>Tracheophyta</taxon>
        <taxon>Spermatophyta</taxon>
        <taxon>Magnoliopsida</taxon>
        <taxon>eudicotyledons</taxon>
        <taxon>Gunneridae</taxon>
        <taxon>Pentapetalae</taxon>
        <taxon>rosids</taxon>
        <taxon>fabids</taxon>
        <taxon>Malpighiales</taxon>
        <taxon>Linaceae</taxon>
        <taxon>Linum</taxon>
    </lineage>
</organism>
<protein>
    <submittedName>
        <fullName evidence="3">Uncharacterized protein</fullName>
    </submittedName>
</protein>
<keyword evidence="2" id="KW-0472">Membrane</keyword>
<comment type="caution">
    <text evidence="3">The sequence shown here is derived from an EMBL/GenBank/DDBJ whole genome shotgun (WGS) entry which is preliminary data.</text>
</comment>
<feature type="region of interest" description="Disordered" evidence="1">
    <location>
        <begin position="60"/>
        <end position="88"/>
    </location>
</feature>
<keyword evidence="2" id="KW-0812">Transmembrane</keyword>
<keyword evidence="2" id="KW-1133">Transmembrane helix</keyword>
<feature type="transmembrane region" description="Helical" evidence="2">
    <location>
        <begin position="12"/>
        <end position="35"/>
    </location>
</feature>
<proteinExistence type="predicted"/>
<keyword evidence="4" id="KW-1185">Reference proteome</keyword>
<dbReference type="EMBL" id="CAMGYJ010000008">
    <property type="protein sequence ID" value="CAI0461507.1"/>
    <property type="molecule type" value="Genomic_DNA"/>
</dbReference>
<feature type="compositionally biased region" description="Polar residues" evidence="1">
    <location>
        <begin position="67"/>
        <end position="77"/>
    </location>
</feature>
<evidence type="ECO:0000313" key="4">
    <source>
        <dbReference type="Proteomes" id="UP001154282"/>
    </source>
</evidence>
<evidence type="ECO:0000313" key="3">
    <source>
        <dbReference type="EMBL" id="CAI0461507.1"/>
    </source>
</evidence>
<accession>A0AAV0NSJ1</accession>
<dbReference type="AlphaFoldDB" id="A0AAV0NSJ1"/>
<evidence type="ECO:0000256" key="2">
    <source>
        <dbReference type="SAM" id="Phobius"/>
    </source>
</evidence>
<dbReference type="Proteomes" id="UP001154282">
    <property type="component" value="Unassembled WGS sequence"/>
</dbReference>